<evidence type="ECO:0000256" key="4">
    <source>
        <dbReference type="ARBA" id="ARBA00023159"/>
    </source>
</evidence>
<feature type="region of interest" description="Disordered" evidence="5">
    <location>
        <begin position="85"/>
        <end position="110"/>
    </location>
</feature>
<keyword evidence="3" id="KW-0862">Zinc</keyword>
<proteinExistence type="predicted"/>
<dbReference type="PANTHER" id="PTHR45658:SF42">
    <property type="entry name" value="GATA TRANSCRIPTION FACTOR 1"/>
    <property type="match status" value="1"/>
</dbReference>
<dbReference type="EMBL" id="QGNW01002649">
    <property type="protein sequence ID" value="RVW13573.1"/>
    <property type="molecule type" value="Genomic_DNA"/>
</dbReference>
<keyword evidence="1" id="KW-0479">Metal-binding</keyword>
<reference evidence="6 7" key="1">
    <citation type="journal article" date="2018" name="PLoS Genet.">
        <title>Population sequencing reveals clonal diversity and ancestral inbreeding in the grapevine cultivar Chardonnay.</title>
        <authorList>
            <person name="Roach M.J."/>
            <person name="Johnson D.L."/>
            <person name="Bohlmann J."/>
            <person name="van Vuuren H.J."/>
            <person name="Jones S.J."/>
            <person name="Pretorius I.S."/>
            <person name="Schmidt S.A."/>
            <person name="Borneman A.R."/>
        </authorList>
    </citation>
    <scope>NUCLEOTIDE SEQUENCE [LARGE SCALE GENOMIC DNA]</scope>
    <source>
        <strain evidence="7">cv. Chardonnay</strain>
        <tissue evidence="6">Leaf</tissue>
    </source>
</reference>
<accession>A0A438BRI8</accession>
<sequence length="228" mass="25417">MESLDPAACFVDDLLDFSSDIGEDDDDDHKRRTRSSSSLLVGGHSRSLPDPPVEEELEWLNKDVFPGVETFLDYLPTSVENVPKQQSPISVLENSSHSSSSNNSNSSSTTTIMSCCENFRVPSRARSKRCRRRHKDFSDIPGQPWWCGVAREVPALPSGENPPMAGRPPRPKTLCNACGVRYKSGRLVAEYRPASSPTFSSKVHSNSHRKIMEMRKLKQRDVVVRPCG</sequence>
<gene>
    <name evidence="6" type="primary">GATA1_0</name>
    <name evidence="6" type="ORF">CK203_091919</name>
</gene>
<dbReference type="InterPro" id="IPR051140">
    <property type="entry name" value="GATA_TF"/>
</dbReference>
<evidence type="ECO:0000256" key="5">
    <source>
        <dbReference type="SAM" id="MobiDB-lite"/>
    </source>
</evidence>
<evidence type="ECO:0000256" key="3">
    <source>
        <dbReference type="ARBA" id="ARBA00022833"/>
    </source>
</evidence>
<protein>
    <submittedName>
        <fullName evidence="6">GATA transcription factor 1</fullName>
    </submittedName>
</protein>
<keyword evidence="2" id="KW-0863">Zinc-finger</keyword>
<dbReference type="GO" id="GO:0008270">
    <property type="term" value="F:zinc ion binding"/>
    <property type="evidence" value="ECO:0007669"/>
    <property type="project" value="UniProtKB-KW"/>
</dbReference>
<dbReference type="PANTHER" id="PTHR45658">
    <property type="entry name" value="GATA TRANSCRIPTION FACTOR"/>
    <property type="match status" value="1"/>
</dbReference>
<evidence type="ECO:0000313" key="7">
    <source>
        <dbReference type="Proteomes" id="UP000288805"/>
    </source>
</evidence>
<feature type="region of interest" description="Disordered" evidence="5">
    <location>
        <begin position="20"/>
        <end position="52"/>
    </location>
</feature>
<name>A0A438BRI8_VITVI</name>
<dbReference type="AlphaFoldDB" id="A0A438BRI8"/>
<keyword evidence="4" id="KW-0010">Activator</keyword>
<dbReference type="Proteomes" id="UP000288805">
    <property type="component" value="Unassembled WGS sequence"/>
</dbReference>
<comment type="caution">
    <text evidence="6">The sequence shown here is derived from an EMBL/GenBank/DDBJ whole genome shotgun (WGS) entry which is preliminary data.</text>
</comment>
<evidence type="ECO:0000313" key="6">
    <source>
        <dbReference type="EMBL" id="RVW13573.1"/>
    </source>
</evidence>
<feature type="compositionally biased region" description="Low complexity" evidence="5">
    <location>
        <begin position="94"/>
        <end position="108"/>
    </location>
</feature>
<organism evidence="6 7">
    <name type="scientific">Vitis vinifera</name>
    <name type="common">Grape</name>
    <dbReference type="NCBI Taxonomy" id="29760"/>
    <lineage>
        <taxon>Eukaryota</taxon>
        <taxon>Viridiplantae</taxon>
        <taxon>Streptophyta</taxon>
        <taxon>Embryophyta</taxon>
        <taxon>Tracheophyta</taxon>
        <taxon>Spermatophyta</taxon>
        <taxon>Magnoliopsida</taxon>
        <taxon>eudicotyledons</taxon>
        <taxon>Gunneridae</taxon>
        <taxon>Pentapetalae</taxon>
        <taxon>rosids</taxon>
        <taxon>Vitales</taxon>
        <taxon>Vitaceae</taxon>
        <taxon>Viteae</taxon>
        <taxon>Vitis</taxon>
    </lineage>
</organism>
<evidence type="ECO:0000256" key="2">
    <source>
        <dbReference type="ARBA" id="ARBA00022771"/>
    </source>
</evidence>
<evidence type="ECO:0000256" key="1">
    <source>
        <dbReference type="ARBA" id="ARBA00022723"/>
    </source>
</evidence>